<keyword evidence="2" id="KW-1185">Reference proteome</keyword>
<name>A0A1H5W5I8_9RHOO</name>
<sequence length="173" mass="18437">MPVHPIAAVVYKPTDHIEALLARATRALGERGVKLGGVLQHDVANVIEEDPCAMQLENLETGESIPLSQELGRGSVSCRVDPDALARGSVAVRGAIARGVQLIVINKFGAQEAFGAGLRDEMGEAVLAGVPLLTAVGERFLAEWKEFTGGDSTLLPPDMDAILRWWSELQADT</sequence>
<reference evidence="1 2" key="1">
    <citation type="submission" date="2016-12" db="EMBL/GenBank/DDBJ databases">
        <title>Complete genome sequence of Thauera chlorobenzoica, a Betaproteobacterium degrading haloaromatics anaerobically to CO2 and halides.</title>
        <authorList>
            <person name="Goris T."/>
            <person name="Mergelsberg M."/>
            <person name="Boll M."/>
        </authorList>
    </citation>
    <scope>NUCLEOTIDE SEQUENCE [LARGE SCALE GENOMIC DNA]</scope>
    <source>
        <strain evidence="1 2">3CB1</strain>
    </source>
</reference>
<dbReference type="InterPro" id="IPR018912">
    <property type="entry name" value="DUF2478"/>
</dbReference>
<evidence type="ECO:0000313" key="1">
    <source>
        <dbReference type="EMBL" id="APR03388.1"/>
    </source>
</evidence>
<organism evidence="1 2">
    <name type="scientific">Thauera chlorobenzoica</name>
    <dbReference type="NCBI Taxonomy" id="96773"/>
    <lineage>
        <taxon>Bacteria</taxon>
        <taxon>Pseudomonadati</taxon>
        <taxon>Pseudomonadota</taxon>
        <taxon>Betaproteobacteria</taxon>
        <taxon>Rhodocyclales</taxon>
        <taxon>Zoogloeaceae</taxon>
        <taxon>Thauera</taxon>
    </lineage>
</organism>
<dbReference type="Proteomes" id="UP000185739">
    <property type="component" value="Chromosome"/>
</dbReference>
<dbReference type="STRING" id="96773.Tchl_0517"/>
<accession>A0A1H5W5I8</accession>
<evidence type="ECO:0000313" key="2">
    <source>
        <dbReference type="Proteomes" id="UP000185739"/>
    </source>
</evidence>
<dbReference type="EMBL" id="CP018839">
    <property type="protein sequence ID" value="APR03388.1"/>
    <property type="molecule type" value="Genomic_DNA"/>
</dbReference>
<dbReference type="OrthoDB" id="6050629at2"/>
<dbReference type="AlphaFoldDB" id="A0A1H5W5I8"/>
<gene>
    <name evidence="1" type="ORF">Tchl_0517</name>
</gene>
<proteinExistence type="predicted"/>
<dbReference type="KEGG" id="tcl:Tchl_0517"/>
<dbReference type="RefSeq" id="WP_075147013.1">
    <property type="nucleotide sequence ID" value="NZ_CP018839.1"/>
</dbReference>
<dbReference type="Pfam" id="PF10649">
    <property type="entry name" value="DUF2478"/>
    <property type="match status" value="1"/>
</dbReference>
<protein>
    <submittedName>
        <fullName evidence="1">Uncharacterized protein</fullName>
    </submittedName>
</protein>